<dbReference type="OrthoDB" id="2354951at2759"/>
<reference evidence="1" key="1">
    <citation type="submission" date="2021-06" db="EMBL/GenBank/DDBJ databases">
        <authorList>
            <person name="Kallberg Y."/>
            <person name="Tangrot J."/>
            <person name="Rosling A."/>
        </authorList>
    </citation>
    <scope>NUCLEOTIDE SEQUENCE</scope>
    <source>
        <strain evidence="1">MT106</strain>
    </source>
</reference>
<dbReference type="GO" id="GO:0031146">
    <property type="term" value="P:SCF-dependent proteasomal ubiquitin-dependent protein catabolic process"/>
    <property type="evidence" value="ECO:0007669"/>
    <property type="project" value="TreeGrafter"/>
</dbReference>
<gene>
    <name evidence="1" type="ORF">AGERDE_LOCUS12109</name>
</gene>
<proteinExistence type="predicted"/>
<comment type="caution">
    <text evidence="1">The sequence shown here is derived from an EMBL/GenBank/DDBJ whole genome shotgun (WGS) entry which is preliminary data.</text>
</comment>
<evidence type="ECO:0000313" key="2">
    <source>
        <dbReference type="Proteomes" id="UP000789831"/>
    </source>
</evidence>
<keyword evidence="2" id="KW-1185">Reference proteome</keyword>
<evidence type="ECO:0000313" key="1">
    <source>
        <dbReference type="EMBL" id="CAG8667617.1"/>
    </source>
</evidence>
<sequence length="556" mass="64373">MFRIFSLFGNTRSHDNIITVPTRTPPENPKSLVLPAECLQEIFKYHRDDPYTLRSCLLVNHYWCQHAVAILYRNPFELARKPSPKLVHNYLNLLDKEVKSFLRENGLDMLSIDPTITSSINYLAAFRTLSYKAIYDCVSRLVPQKHPKFSRPWMRRKFCRVVVEELCKYFVKNCRMLNDLSFDTKDMIFYKPEIKMPFPSYPGADLLLQQIRRFSCGGEYDKGDLMHAMSVSCRNLDTLELNFSSFDMYNPKDGNRRDTYQMCILIIAQRNLQKIIIRESYCFLADLMPAFTTQTSSLTHIEFINVLFQTSGPLEVVAQCHKLETLIFEDCNNLTNEILAPLAKSSFTHLKKLTFKNAHRKELDNLIPVIENTNGSIREVRFRRREFRNSVVQSVPDIPPVIIATVAKSCPKLISFEGHIEQETMQPFVLLLENCLRLERLAISVEDQYDEFFRSKVASLLSSTLYHLTISWMGNFSVNELDLFLSNCRASLETLQLATPCYIDDSFLTAIMHYARRTRTLKRIALSRNAQVTEEGIEKACAVINSVTKIGECCEW</sequence>
<protein>
    <submittedName>
        <fullName evidence="1">8569_t:CDS:1</fullName>
    </submittedName>
</protein>
<dbReference type="AlphaFoldDB" id="A0A9N9E7K6"/>
<organism evidence="1 2">
    <name type="scientific">Ambispora gerdemannii</name>
    <dbReference type="NCBI Taxonomy" id="144530"/>
    <lineage>
        <taxon>Eukaryota</taxon>
        <taxon>Fungi</taxon>
        <taxon>Fungi incertae sedis</taxon>
        <taxon>Mucoromycota</taxon>
        <taxon>Glomeromycotina</taxon>
        <taxon>Glomeromycetes</taxon>
        <taxon>Archaeosporales</taxon>
        <taxon>Ambisporaceae</taxon>
        <taxon>Ambispora</taxon>
    </lineage>
</organism>
<dbReference type="Proteomes" id="UP000789831">
    <property type="component" value="Unassembled WGS sequence"/>
</dbReference>
<dbReference type="EMBL" id="CAJVPL010007075">
    <property type="protein sequence ID" value="CAG8667617.1"/>
    <property type="molecule type" value="Genomic_DNA"/>
</dbReference>
<dbReference type="GO" id="GO:0019005">
    <property type="term" value="C:SCF ubiquitin ligase complex"/>
    <property type="evidence" value="ECO:0007669"/>
    <property type="project" value="TreeGrafter"/>
</dbReference>
<dbReference type="PANTHER" id="PTHR13318">
    <property type="entry name" value="PARTNER OF PAIRED, ISOFORM B-RELATED"/>
    <property type="match status" value="1"/>
</dbReference>
<dbReference type="InterPro" id="IPR032675">
    <property type="entry name" value="LRR_dom_sf"/>
</dbReference>
<name>A0A9N9E7K6_9GLOM</name>
<dbReference type="Gene3D" id="3.80.10.10">
    <property type="entry name" value="Ribonuclease Inhibitor"/>
    <property type="match status" value="1"/>
</dbReference>
<dbReference type="SUPFAM" id="SSF52047">
    <property type="entry name" value="RNI-like"/>
    <property type="match status" value="1"/>
</dbReference>
<accession>A0A9N9E7K6</accession>